<keyword evidence="5" id="KW-0998">Cell outer membrane</keyword>
<sequence length="533" mass="60560">MKTKNILFSSALGMMFLLPVSSCVSLDTEPYDRETDLSFWKKENSALYALNSCYPTLYSAEEVLYADAMTDNAYTKVQTGFNQAIGNGSYSIAYPYVESVWDSRYAGIRACNELLNNIDKVPGLTDELRNQYRSEATVIRAFHYFELYSRFGDVPYFTNVVTIEESQQLSRTPKGEIVSTILNELDNIISNNYLPSSYTAAEDKGRITKWAAMALKARILLFEGRWEEVESVTSDIMSNGPFRLFSSYSGLFLVANENNEEVILDLQYTSPDREYQTQYQFLPPSLKGYAQLAPLNELVQSYITDNGKTIDEPGANYDPAKPFEHRDPRLAATVCYSGNGYVLADGTVHTVDCNPGSNPDGYGFSSSSSPTGYYIKKYWDCTYRDNLYSGLNIILIRYADVLLMNAEALAELGKLDEKAWNNTIRLIRQRAGFTNEEALKYPGNSNLIEIVRRERRSELALEGLRLKDIVRWHIADKVMNGYCHGIYTGEAVGTDNGYVRVENRVFDAKKHYLWPIPQNERDLNHNLTQNPNW</sequence>
<proteinExistence type="inferred from homology"/>
<feature type="signal peptide" evidence="6">
    <location>
        <begin position="1"/>
        <end position="25"/>
    </location>
</feature>
<dbReference type="Proteomes" id="UP000782117">
    <property type="component" value="Unassembled WGS sequence"/>
</dbReference>
<feature type="chain" id="PRO_5047056481" evidence="6">
    <location>
        <begin position="26"/>
        <end position="533"/>
    </location>
</feature>
<keyword evidence="10" id="KW-1185">Reference proteome</keyword>
<gene>
    <name evidence="9" type="ORF">H6A24_00280</name>
</gene>
<dbReference type="InterPro" id="IPR012944">
    <property type="entry name" value="SusD_RagB_dom"/>
</dbReference>
<evidence type="ECO:0000313" key="10">
    <source>
        <dbReference type="Proteomes" id="UP000782117"/>
    </source>
</evidence>
<keyword evidence="4" id="KW-0472">Membrane</keyword>
<dbReference type="EMBL" id="JACJKJ010000001">
    <property type="protein sequence ID" value="MBM6804955.1"/>
    <property type="molecule type" value="Genomic_DNA"/>
</dbReference>
<evidence type="ECO:0000256" key="3">
    <source>
        <dbReference type="ARBA" id="ARBA00022729"/>
    </source>
</evidence>
<keyword evidence="3 6" id="KW-0732">Signal</keyword>
<dbReference type="Gene3D" id="1.25.40.390">
    <property type="match status" value="1"/>
</dbReference>
<dbReference type="Pfam" id="PF14322">
    <property type="entry name" value="SusD-like_3"/>
    <property type="match status" value="1"/>
</dbReference>
<dbReference type="CDD" id="cd08977">
    <property type="entry name" value="SusD"/>
    <property type="match status" value="1"/>
</dbReference>
<name>A0ABS2F3Z6_9BACE</name>
<dbReference type="InterPro" id="IPR033985">
    <property type="entry name" value="SusD-like_N"/>
</dbReference>
<evidence type="ECO:0000256" key="5">
    <source>
        <dbReference type="ARBA" id="ARBA00023237"/>
    </source>
</evidence>
<comment type="similarity">
    <text evidence="2">Belongs to the SusD family.</text>
</comment>
<reference evidence="9 10" key="1">
    <citation type="journal article" date="2021" name="Sci. Rep.">
        <title>The distribution of antibiotic resistance genes in chicken gut microbiota commensals.</title>
        <authorList>
            <person name="Juricova H."/>
            <person name="Matiasovicova J."/>
            <person name="Kubasova T."/>
            <person name="Cejkova D."/>
            <person name="Rychlik I."/>
        </authorList>
    </citation>
    <scope>NUCLEOTIDE SEQUENCE [LARGE SCALE GENOMIC DNA]</scope>
    <source>
        <strain evidence="9 10">An768</strain>
    </source>
</reference>
<evidence type="ECO:0000259" key="8">
    <source>
        <dbReference type="Pfam" id="PF14322"/>
    </source>
</evidence>
<comment type="subcellular location">
    <subcellularLocation>
        <location evidence="1">Cell outer membrane</location>
    </subcellularLocation>
</comment>
<comment type="caution">
    <text evidence="9">The sequence shown here is derived from an EMBL/GenBank/DDBJ whole genome shotgun (WGS) entry which is preliminary data.</text>
</comment>
<feature type="domain" description="SusD-like N-terminal" evidence="8">
    <location>
        <begin position="44"/>
        <end position="221"/>
    </location>
</feature>
<evidence type="ECO:0000313" key="9">
    <source>
        <dbReference type="EMBL" id="MBM6804955.1"/>
    </source>
</evidence>
<protein>
    <submittedName>
        <fullName evidence="9">RagB/SusD family nutrient uptake outer membrane protein</fullName>
    </submittedName>
</protein>
<organism evidence="9 10">
    <name type="scientific">Bacteroides caecicola</name>
    <dbReference type="NCBI Taxonomy" id="1462569"/>
    <lineage>
        <taxon>Bacteria</taxon>
        <taxon>Pseudomonadati</taxon>
        <taxon>Bacteroidota</taxon>
        <taxon>Bacteroidia</taxon>
        <taxon>Bacteroidales</taxon>
        <taxon>Bacteroidaceae</taxon>
        <taxon>Bacteroides</taxon>
    </lineage>
</organism>
<dbReference type="InterPro" id="IPR011990">
    <property type="entry name" value="TPR-like_helical_dom_sf"/>
</dbReference>
<evidence type="ECO:0000256" key="6">
    <source>
        <dbReference type="SAM" id="SignalP"/>
    </source>
</evidence>
<feature type="domain" description="RagB/SusD" evidence="7">
    <location>
        <begin position="270"/>
        <end position="533"/>
    </location>
</feature>
<dbReference type="Pfam" id="PF07980">
    <property type="entry name" value="SusD_RagB"/>
    <property type="match status" value="1"/>
</dbReference>
<evidence type="ECO:0000259" key="7">
    <source>
        <dbReference type="Pfam" id="PF07980"/>
    </source>
</evidence>
<dbReference type="RefSeq" id="WP_204498574.1">
    <property type="nucleotide sequence ID" value="NZ_JACJKJ010000001.1"/>
</dbReference>
<dbReference type="SUPFAM" id="SSF48452">
    <property type="entry name" value="TPR-like"/>
    <property type="match status" value="1"/>
</dbReference>
<accession>A0ABS2F3Z6</accession>
<evidence type="ECO:0000256" key="1">
    <source>
        <dbReference type="ARBA" id="ARBA00004442"/>
    </source>
</evidence>
<evidence type="ECO:0000256" key="2">
    <source>
        <dbReference type="ARBA" id="ARBA00006275"/>
    </source>
</evidence>
<evidence type="ECO:0000256" key="4">
    <source>
        <dbReference type="ARBA" id="ARBA00023136"/>
    </source>
</evidence>